<dbReference type="Proteomes" id="UP001177140">
    <property type="component" value="Unassembled WGS sequence"/>
</dbReference>
<sequence>AGEHGRVGVQILSLKETENERRPAIVFLHATRRCKEWERPKLEAYASRGYVAVAIDARYHGEQASSLTTYDD</sequence>
<dbReference type="AlphaFoldDB" id="A0AA41SCN9"/>
<reference evidence="1" key="1">
    <citation type="submission" date="2022-03" db="EMBL/GenBank/DDBJ databases">
        <title>A functionally conserved STORR gene fusion in Papaver species that diverged 16.8 million years ago.</title>
        <authorList>
            <person name="Catania T."/>
        </authorList>
    </citation>
    <scope>NUCLEOTIDE SEQUENCE</scope>
    <source>
        <strain evidence="1">S-191538</strain>
    </source>
</reference>
<dbReference type="PANTHER" id="PTHR47381">
    <property type="entry name" value="ALPHA/BETA-HYDROLASES SUPERFAMILY PROTEIN"/>
    <property type="match status" value="1"/>
</dbReference>
<organism evidence="1 2">
    <name type="scientific">Papaver nudicaule</name>
    <name type="common">Iceland poppy</name>
    <dbReference type="NCBI Taxonomy" id="74823"/>
    <lineage>
        <taxon>Eukaryota</taxon>
        <taxon>Viridiplantae</taxon>
        <taxon>Streptophyta</taxon>
        <taxon>Embryophyta</taxon>
        <taxon>Tracheophyta</taxon>
        <taxon>Spermatophyta</taxon>
        <taxon>Magnoliopsida</taxon>
        <taxon>Ranunculales</taxon>
        <taxon>Papaveraceae</taxon>
        <taxon>Papaveroideae</taxon>
        <taxon>Papaver</taxon>
    </lineage>
</organism>
<feature type="non-terminal residue" evidence="1">
    <location>
        <position position="72"/>
    </location>
</feature>
<name>A0AA41SCN9_PAPNU</name>
<feature type="non-terminal residue" evidence="1">
    <location>
        <position position="1"/>
    </location>
</feature>
<dbReference type="Gene3D" id="3.40.50.1820">
    <property type="entry name" value="alpha/beta hydrolase"/>
    <property type="match status" value="1"/>
</dbReference>
<accession>A0AA41SCN9</accession>
<keyword evidence="2" id="KW-1185">Reference proteome</keyword>
<evidence type="ECO:0000313" key="2">
    <source>
        <dbReference type="Proteomes" id="UP001177140"/>
    </source>
</evidence>
<dbReference type="PANTHER" id="PTHR47381:SF3">
    <property type="entry name" value="ALPHA_BETA-HYDROLASES SUPERFAMILY PROTEIN"/>
    <property type="match status" value="1"/>
</dbReference>
<gene>
    <name evidence="1" type="ORF">MKW94_027179</name>
</gene>
<protein>
    <recommendedName>
        <fullName evidence="3">Dienelactone hydrolase domain-containing protein</fullName>
    </recommendedName>
</protein>
<proteinExistence type="predicted"/>
<evidence type="ECO:0008006" key="3">
    <source>
        <dbReference type="Google" id="ProtNLM"/>
    </source>
</evidence>
<evidence type="ECO:0000313" key="1">
    <source>
        <dbReference type="EMBL" id="MCL7032475.1"/>
    </source>
</evidence>
<dbReference type="InterPro" id="IPR029058">
    <property type="entry name" value="AB_hydrolase_fold"/>
</dbReference>
<dbReference type="SUPFAM" id="SSF53474">
    <property type="entry name" value="alpha/beta-Hydrolases"/>
    <property type="match status" value="1"/>
</dbReference>
<comment type="caution">
    <text evidence="1">The sequence shown here is derived from an EMBL/GenBank/DDBJ whole genome shotgun (WGS) entry which is preliminary data.</text>
</comment>
<dbReference type="EMBL" id="JAJJMA010123871">
    <property type="protein sequence ID" value="MCL7032475.1"/>
    <property type="molecule type" value="Genomic_DNA"/>
</dbReference>